<evidence type="ECO:0000259" key="9">
    <source>
        <dbReference type="PROSITE" id="PS50850"/>
    </source>
</evidence>
<dbReference type="InterPro" id="IPR020846">
    <property type="entry name" value="MFS_dom"/>
</dbReference>
<dbReference type="SUPFAM" id="SSF103473">
    <property type="entry name" value="MFS general substrate transporter"/>
    <property type="match status" value="1"/>
</dbReference>
<accession>A0ABU6PQG0</accession>
<organism evidence="10 11">
    <name type="scientific">Paenibacillus chibensis</name>
    <dbReference type="NCBI Taxonomy" id="59846"/>
    <lineage>
        <taxon>Bacteria</taxon>
        <taxon>Bacillati</taxon>
        <taxon>Bacillota</taxon>
        <taxon>Bacilli</taxon>
        <taxon>Bacillales</taxon>
        <taxon>Paenibacillaceae</taxon>
        <taxon>Paenibacillus</taxon>
    </lineage>
</organism>
<keyword evidence="6 8" id="KW-0472">Membrane</keyword>
<dbReference type="InterPro" id="IPR036259">
    <property type="entry name" value="MFS_trans_sf"/>
</dbReference>
<feature type="transmembrane region" description="Helical" evidence="8">
    <location>
        <begin position="227"/>
        <end position="245"/>
    </location>
</feature>
<dbReference type="InterPro" id="IPR050171">
    <property type="entry name" value="MFS_Transporters"/>
</dbReference>
<dbReference type="CDD" id="cd17329">
    <property type="entry name" value="MFS_MdtH_MDR_like"/>
    <property type="match status" value="1"/>
</dbReference>
<evidence type="ECO:0000256" key="4">
    <source>
        <dbReference type="ARBA" id="ARBA00022692"/>
    </source>
</evidence>
<comment type="caution">
    <text evidence="10">The sequence shown here is derived from an EMBL/GenBank/DDBJ whole genome shotgun (WGS) entry which is preliminary data.</text>
</comment>
<evidence type="ECO:0000256" key="2">
    <source>
        <dbReference type="ARBA" id="ARBA00022448"/>
    </source>
</evidence>
<proteinExistence type="predicted"/>
<evidence type="ECO:0000256" key="8">
    <source>
        <dbReference type="SAM" id="Phobius"/>
    </source>
</evidence>
<reference evidence="10 11" key="1">
    <citation type="submission" date="2023-03" db="EMBL/GenBank/DDBJ databases">
        <title>Bacillus Genome Sequencing.</title>
        <authorList>
            <person name="Dunlap C."/>
        </authorList>
    </citation>
    <scope>NUCLEOTIDE SEQUENCE [LARGE SCALE GENOMIC DNA]</scope>
    <source>
        <strain evidence="10 11">NRS-52</strain>
    </source>
</reference>
<feature type="transmembrane region" description="Helical" evidence="8">
    <location>
        <begin position="377"/>
        <end position="397"/>
    </location>
</feature>
<feature type="transmembrane region" description="Helical" evidence="8">
    <location>
        <begin position="148"/>
        <end position="167"/>
    </location>
</feature>
<evidence type="ECO:0000313" key="10">
    <source>
        <dbReference type="EMBL" id="MED5017117.1"/>
    </source>
</evidence>
<keyword evidence="5 8" id="KW-1133">Transmembrane helix</keyword>
<feature type="transmembrane region" description="Helical" evidence="8">
    <location>
        <begin position="56"/>
        <end position="77"/>
    </location>
</feature>
<keyword evidence="11" id="KW-1185">Reference proteome</keyword>
<dbReference type="EMBL" id="JARTLD010000017">
    <property type="protein sequence ID" value="MED5017117.1"/>
    <property type="molecule type" value="Genomic_DNA"/>
</dbReference>
<feature type="domain" description="Major facilitator superfamily (MFS) profile" evidence="9">
    <location>
        <begin position="18"/>
        <end position="402"/>
    </location>
</feature>
<dbReference type="RefSeq" id="WP_328276681.1">
    <property type="nucleotide sequence ID" value="NZ_JARTLD010000017.1"/>
</dbReference>
<feature type="compositionally biased region" description="Polar residues" evidence="7">
    <location>
        <begin position="418"/>
        <end position="431"/>
    </location>
</feature>
<feature type="transmembrane region" description="Helical" evidence="8">
    <location>
        <begin position="260"/>
        <end position="279"/>
    </location>
</feature>
<dbReference type="Pfam" id="PF07690">
    <property type="entry name" value="MFS_1"/>
    <property type="match status" value="1"/>
</dbReference>
<evidence type="ECO:0000256" key="3">
    <source>
        <dbReference type="ARBA" id="ARBA00022475"/>
    </source>
</evidence>
<feature type="transmembrane region" description="Helical" evidence="8">
    <location>
        <begin position="286"/>
        <end position="306"/>
    </location>
</feature>
<evidence type="ECO:0000256" key="7">
    <source>
        <dbReference type="SAM" id="MobiDB-lite"/>
    </source>
</evidence>
<keyword evidence="3" id="KW-1003">Cell membrane</keyword>
<feature type="transmembrane region" description="Helical" evidence="8">
    <location>
        <begin position="83"/>
        <end position="103"/>
    </location>
</feature>
<protein>
    <submittedName>
        <fullName evidence="10">MFS transporter</fullName>
    </submittedName>
</protein>
<dbReference type="PROSITE" id="PS50850">
    <property type="entry name" value="MFS"/>
    <property type="match status" value="1"/>
</dbReference>
<comment type="subcellular location">
    <subcellularLocation>
        <location evidence="1">Cell membrane</location>
        <topology evidence="1">Multi-pass membrane protein</topology>
    </subcellularLocation>
</comment>
<evidence type="ECO:0000256" key="6">
    <source>
        <dbReference type="ARBA" id="ARBA00023136"/>
    </source>
</evidence>
<sequence length="431" mass="46952">MNAITKRLTRTWTGFHPVAWGVIIGTFLSRTGYFMTIPFLGIYLGKVHGIDPATIGAILAVSLFVGTWSSFAGGALSDRFGRYPVMIWSMAVWGLVYVGFAFADSPWQFFLLSAMNGLFRNIFEPAARALLADVTSEKQRADVFNARYFAINLGGAIGPLIGLKLGIGGTSSLLPFLLSATIYGLYALLLIGFRMKFKQTRADSRPHVKAESLSARQIVKVVFSDKVFLYFLLGNLFVAGAYSHLDTTLSQYIGHDRVDAYSLLFVVNTVSVLLLQYPLGRLMKRYSSMTALKVGCLLFGLGLFGLGTSEHIIMLILSMMVFTSGEILCFVIGDVLIGEIAPEHLRGAYFGASGLAFIGQSASAWIGGMLLKSLGFSQGPLIFGILMVLAFAAFPFFHRGQLLRNRPAGDREPAANPSMDSDTLENSRSTC</sequence>
<dbReference type="Gene3D" id="1.20.1250.20">
    <property type="entry name" value="MFS general substrate transporter like domains"/>
    <property type="match status" value="1"/>
</dbReference>
<dbReference type="PANTHER" id="PTHR23517:SF10">
    <property type="entry name" value="MAJOR FACILITATOR SUPERFAMILY (MFS) PROFILE DOMAIN-CONTAINING PROTEIN"/>
    <property type="match status" value="1"/>
</dbReference>
<gene>
    <name evidence="10" type="ORF">P9847_07315</name>
</gene>
<dbReference type="PANTHER" id="PTHR23517">
    <property type="entry name" value="RESISTANCE PROTEIN MDTM, PUTATIVE-RELATED-RELATED"/>
    <property type="match status" value="1"/>
</dbReference>
<feature type="transmembrane region" description="Helical" evidence="8">
    <location>
        <begin position="173"/>
        <end position="193"/>
    </location>
</feature>
<keyword evidence="4 8" id="KW-0812">Transmembrane</keyword>
<feature type="region of interest" description="Disordered" evidence="7">
    <location>
        <begin position="408"/>
        <end position="431"/>
    </location>
</feature>
<feature type="transmembrane region" description="Helical" evidence="8">
    <location>
        <begin position="312"/>
        <end position="337"/>
    </location>
</feature>
<keyword evidence="2" id="KW-0813">Transport</keyword>
<evidence type="ECO:0000313" key="11">
    <source>
        <dbReference type="Proteomes" id="UP001343257"/>
    </source>
</evidence>
<dbReference type="Proteomes" id="UP001343257">
    <property type="component" value="Unassembled WGS sequence"/>
</dbReference>
<evidence type="ECO:0000256" key="5">
    <source>
        <dbReference type="ARBA" id="ARBA00022989"/>
    </source>
</evidence>
<feature type="transmembrane region" description="Helical" evidence="8">
    <location>
        <begin position="20"/>
        <end position="44"/>
    </location>
</feature>
<feature type="transmembrane region" description="Helical" evidence="8">
    <location>
        <begin position="349"/>
        <end position="371"/>
    </location>
</feature>
<dbReference type="InterPro" id="IPR011701">
    <property type="entry name" value="MFS"/>
</dbReference>
<evidence type="ECO:0000256" key="1">
    <source>
        <dbReference type="ARBA" id="ARBA00004651"/>
    </source>
</evidence>
<name>A0ABU6PQG0_9BACL</name>